<comment type="caution">
    <text evidence="1">The sequence shown here is derived from an EMBL/GenBank/DDBJ whole genome shotgun (WGS) entry which is preliminary data.</text>
</comment>
<reference evidence="1 2" key="1">
    <citation type="submission" date="2015-08" db="EMBL/GenBank/DDBJ databases">
        <title>Genome sequencing of Penicillium nordicum.</title>
        <authorList>
            <person name="Nguyen H.D."/>
            <person name="Seifert K.A."/>
        </authorList>
    </citation>
    <scope>NUCLEOTIDE SEQUENCE [LARGE SCALE GENOMIC DNA]</scope>
    <source>
        <strain evidence="1 2">DAOMC 185683</strain>
    </source>
</reference>
<sequence>MADHRFQKFSSCAVYPDTCVSDIQSGISGIMYVWTANSLPVPAWNTHSWAVPTLNRTLVADSHTIHAYRMGTSMKLVSKGVDIMAASYNRLPSTSQAVGEDTSCHILMLCKFLNAMRYHGFLIAKITIFPCNDYQLF</sequence>
<evidence type="ECO:0000313" key="1">
    <source>
        <dbReference type="EMBL" id="KOS38437.1"/>
    </source>
</evidence>
<organism evidence="1 2">
    <name type="scientific">Penicillium nordicum</name>
    <dbReference type="NCBI Taxonomy" id="229535"/>
    <lineage>
        <taxon>Eukaryota</taxon>
        <taxon>Fungi</taxon>
        <taxon>Dikarya</taxon>
        <taxon>Ascomycota</taxon>
        <taxon>Pezizomycotina</taxon>
        <taxon>Eurotiomycetes</taxon>
        <taxon>Eurotiomycetidae</taxon>
        <taxon>Eurotiales</taxon>
        <taxon>Aspergillaceae</taxon>
        <taxon>Penicillium</taxon>
    </lineage>
</organism>
<accession>A0A0M8NVY6</accession>
<protein>
    <submittedName>
        <fullName evidence="1">Uncharacterized protein</fullName>
    </submittedName>
</protein>
<dbReference type="Proteomes" id="UP000037696">
    <property type="component" value="Unassembled WGS sequence"/>
</dbReference>
<name>A0A0M8NVY6_9EURO</name>
<dbReference type="AlphaFoldDB" id="A0A0M8NVY6"/>
<dbReference type="EMBL" id="LHQQ01000252">
    <property type="protein sequence ID" value="KOS38437.1"/>
    <property type="molecule type" value="Genomic_DNA"/>
</dbReference>
<evidence type="ECO:0000313" key="2">
    <source>
        <dbReference type="Proteomes" id="UP000037696"/>
    </source>
</evidence>
<proteinExistence type="predicted"/>
<keyword evidence="2" id="KW-1185">Reference proteome</keyword>
<gene>
    <name evidence="1" type="ORF">ACN38_g10740</name>
</gene>